<reference evidence="11 12" key="1">
    <citation type="submission" date="2019-04" db="EMBL/GenBank/DDBJ databases">
        <title>Friends and foes A comparative genomics study of 23 Aspergillus species from section Flavi.</title>
        <authorList>
            <consortium name="DOE Joint Genome Institute"/>
            <person name="Kjaerbolling I."/>
            <person name="Vesth T."/>
            <person name="Frisvad J.C."/>
            <person name="Nybo J.L."/>
            <person name="Theobald S."/>
            <person name="Kildgaard S."/>
            <person name="Isbrandt T."/>
            <person name="Kuo A."/>
            <person name="Sato A."/>
            <person name="Lyhne E.K."/>
            <person name="Kogle M.E."/>
            <person name="Wiebenga A."/>
            <person name="Kun R.S."/>
            <person name="Lubbers R.J."/>
            <person name="Makela M.R."/>
            <person name="Barry K."/>
            <person name="Chovatia M."/>
            <person name="Clum A."/>
            <person name="Daum C."/>
            <person name="Haridas S."/>
            <person name="He G."/>
            <person name="LaButti K."/>
            <person name="Lipzen A."/>
            <person name="Mondo S."/>
            <person name="Riley R."/>
            <person name="Salamov A."/>
            <person name="Simmons B.A."/>
            <person name="Magnuson J.K."/>
            <person name="Henrissat B."/>
            <person name="Mortensen U.H."/>
            <person name="Larsen T.O."/>
            <person name="Devries R.P."/>
            <person name="Grigoriev I.V."/>
            <person name="Machida M."/>
            <person name="Baker S.E."/>
            <person name="Andersen M.R."/>
        </authorList>
    </citation>
    <scope>NUCLEOTIDE SEQUENCE [LARGE SCALE GENOMIC DNA]</scope>
    <source>
        <strain evidence="11 12">CBS 151.66</strain>
    </source>
</reference>
<dbReference type="SUPFAM" id="SSF48264">
    <property type="entry name" value="Cytochrome P450"/>
    <property type="match status" value="1"/>
</dbReference>
<dbReference type="GO" id="GO:0005506">
    <property type="term" value="F:iron ion binding"/>
    <property type="evidence" value="ECO:0007669"/>
    <property type="project" value="InterPro"/>
</dbReference>
<gene>
    <name evidence="11" type="ORF">BDV29DRAFT_136791</name>
</gene>
<keyword evidence="6 8" id="KW-0408">Iron</keyword>
<dbReference type="InterPro" id="IPR017972">
    <property type="entry name" value="Cyt_P450_CS"/>
</dbReference>
<feature type="binding site" description="axial binding residue" evidence="8">
    <location>
        <position position="448"/>
    </location>
    <ligand>
        <name>heme</name>
        <dbReference type="ChEBI" id="CHEBI:30413"/>
    </ligand>
    <ligandPart>
        <name>Fe</name>
        <dbReference type="ChEBI" id="CHEBI:18248"/>
    </ligandPart>
</feature>
<dbReference type="GO" id="GO:0004497">
    <property type="term" value="F:monooxygenase activity"/>
    <property type="evidence" value="ECO:0007669"/>
    <property type="project" value="UniProtKB-KW"/>
</dbReference>
<dbReference type="EMBL" id="ML732227">
    <property type="protein sequence ID" value="KAB8073412.1"/>
    <property type="molecule type" value="Genomic_DNA"/>
</dbReference>
<dbReference type="PRINTS" id="PR00463">
    <property type="entry name" value="EP450I"/>
</dbReference>
<dbReference type="OrthoDB" id="3934656at2759"/>
<evidence type="ECO:0000256" key="10">
    <source>
        <dbReference type="SAM" id="Phobius"/>
    </source>
</evidence>
<evidence type="ECO:0000256" key="1">
    <source>
        <dbReference type="ARBA" id="ARBA00001971"/>
    </source>
</evidence>
<evidence type="ECO:0000256" key="3">
    <source>
        <dbReference type="ARBA" id="ARBA00022617"/>
    </source>
</evidence>
<keyword evidence="5 9" id="KW-0560">Oxidoreductase</keyword>
<name>A0A5N5X261_9EURO</name>
<dbReference type="PANTHER" id="PTHR24305">
    <property type="entry name" value="CYTOCHROME P450"/>
    <property type="match status" value="1"/>
</dbReference>
<keyword evidence="10" id="KW-0812">Transmembrane</keyword>
<dbReference type="InterPro" id="IPR001128">
    <property type="entry name" value="Cyt_P450"/>
</dbReference>
<dbReference type="PRINTS" id="PR00385">
    <property type="entry name" value="P450"/>
</dbReference>
<evidence type="ECO:0000256" key="9">
    <source>
        <dbReference type="RuleBase" id="RU000461"/>
    </source>
</evidence>
<evidence type="ECO:0000256" key="4">
    <source>
        <dbReference type="ARBA" id="ARBA00022723"/>
    </source>
</evidence>
<keyword evidence="3 8" id="KW-0349">Heme</keyword>
<protein>
    <submittedName>
        <fullName evidence="11">Cytochrome P450</fullName>
    </submittedName>
</protein>
<dbReference type="InterPro" id="IPR036396">
    <property type="entry name" value="Cyt_P450_sf"/>
</dbReference>
<organism evidence="11 12">
    <name type="scientific">Aspergillus leporis</name>
    <dbReference type="NCBI Taxonomy" id="41062"/>
    <lineage>
        <taxon>Eukaryota</taxon>
        <taxon>Fungi</taxon>
        <taxon>Dikarya</taxon>
        <taxon>Ascomycota</taxon>
        <taxon>Pezizomycotina</taxon>
        <taxon>Eurotiomycetes</taxon>
        <taxon>Eurotiomycetidae</taxon>
        <taxon>Eurotiales</taxon>
        <taxon>Aspergillaceae</taxon>
        <taxon>Aspergillus</taxon>
        <taxon>Aspergillus subgen. Circumdati</taxon>
    </lineage>
</organism>
<dbReference type="PANTHER" id="PTHR24305:SF188">
    <property type="entry name" value="P450, PUTATIVE (EUROFUNG)-RELATED"/>
    <property type="match status" value="1"/>
</dbReference>
<dbReference type="Gene3D" id="1.10.630.10">
    <property type="entry name" value="Cytochrome P450"/>
    <property type="match status" value="1"/>
</dbReference>
<evidence type="ECO:0000313" key="11">
    <source>
        <dbReference type="EMBL" id="KAB8073412.1"/>
    </source>
</evidence>
<dbReference type="InterPro" id="IPR002401">
    <property type="entry name" value="Cyt_P450_E_grp-I"/>
</dbReference>
<dbReference type="GO" id="GO:0016705">
    <property type="term" value="F:oxidoreductase activity, acting on paired donors, with incorporation or reduction of molecular oxygen"/>
    <property type="evidence" value="ECO:0007669"/>
    <property type="project" value="InterPro"/>
</dbReference>
<keyword evidence="7 9" id="KW-0503">Monooxygenase</keyword>
<comment type="cofactor">
    <cofactor evidence="1 8">
        <name>heme</name>
        <dbReference type="ChEBI" id="CHEBI:30413"/>
    </cofactor>
</comment>
<dbReference type="InterPro" id="IPR050121">
    <property type="entry name" value="Cytochrome_P450_monoxygenase"/>
</dbReference>
<evidence type="ECO:0000256" key="6">
    <source>
        <dbReference type="ARBA" id="ARBA00023004"/>
    </source>
</evidence>
<proteinExistence type="inferred from homology"/>
<keyword evidence="10" id="KW-0472">Membrane</keyword>
<sequence>MYLILLLPIVIISYHILYLIYNTLTTRSLFSIPGPFLTRLTRLWYFDRVRRGHFEQDNIRLHQRYGPVVRISPNHYSISDRAAVKLVYGTGSKFTKSAWYEAAKHPDPQRWAIFPERDIRRHAETRKKFSGLYSMSSLIQYEGFVDQCSDIFSKRLMEHAQRDESLNLGHWFQCYAFDVIGDITFGQRFGFLDQGQDIDGTIGALQNFLVYFTLVGIYPEWHPWLFGPLSHLSCSGAGGRTYLMRYVQDRIRQHNERSKCGTEQGTLQTQDFLEKMVLARDKGPQKVTDYHLFIMAMSNVTAGSDTTAISLSSIVYHLLHYPEVLDKLRREVDKFTAQGRCSFRVSFKESQEMPYFQAVMKEALRMHSATGLPLWRVVPAGGAEISGYFFPKGTTVGVNTWVAHYNEEVFPDAKRFRPERWIEAESNAERLKLMNDMYMPFGLGSRTCLGKYISILEMSKVIPRLVRDFDFSINDQKWRTENFWFVKPTNFNVKVRRRDSKPIVA</sequence>
<dbReference type="FunFam" id="1.10.630.10:FF:000050">
    <property type="entry name" value="Cytochrome P450 monooxygenase"/>
    <property type="match status" value="1"/>
</dbReference>
<dbReference type="Pfam" id="PF00067">
    <property type="entry name" value="p450"/>
    <property type="match status" value="1"/>
</dbReference>
<dbReference type="CDD" id="cd11060">
    <property type="entry name" value="CYP57A1-like"/>
    <property type="match status" value="1"/>
</dbReference>
<evidence type="ECO:0000256" key="8">
    <source>
        <dbReference type="PIRSR" id="PIRSR602401-1"/>
    </source>
</evidence>
<keyword evidence="10" id="KW-1133">Transmembrane helix</keyword>
<accession>A0A5N5X261</accession>
<evidence type="ECO:0000313" key="12">
    <source>
        <dbReference type="Proteomes" id="UP000326565"/>
    </source>
</evidence>
<feature type="transmembrane region" description="Helical" evidence="10">
    <location>
        <begin position="6"/>
        <end position="24"/>
    </location>
</feature>
<keyword evidence="4 8" id="KW-0479">Metal-binding</keyword>
<keyword evidence="12" id="KW-1185">Reference proteome</keyword>
<evidence type="ECO:0000256" key="7">
    <source>
        <dbReference type="ARBA" id="ARBA00023033"/>
    </source>
</evidence>
<evidence type="ECO:0000256" key="2">
    <source>
        <dbReference type="ARBA" id="ARBA00010617"/>
    </source>
</evidence>
<comment type="similarity">
    <text evidence="2 9">Belongs to the cytochrome P450 family.</text>
</comment>
<dbReference type="GO" id="GO:0020037">
    <property type="term" value="F:heme binding"/>
    <property type="evidence" value="ECO:0007669"/>
    <property type="project" value="InterPro"/>
</dbReference>
<dbReference type="PROSITE" id="PS00086">
    <property type="entry name" value="CYTOCHROME_P450"/>
    <property type="match status" value="1"/>
</dbReference>
<dbReference type="AlphaFoldDB" id="A0A5N5X261"/>
<dbReference type="Proteomes" id="UP000326565">
    <property type="component" value="Unassembled WGS sequence"/>
</dbReference>
<evidence type="ECO:0000256" key="5">
    <source>
        <dbReference type="ARBA" id="ARBA00023002"/>
    </source>
</evidence>